<evidence type="ECO:0000313" key="8">
    <source>
        <dbReference type="Proteomes" id="UP000094565"/>
    </source>
</evidence>
<dbReference type="InterPro" id="IPR025986">
    <property type="entry name" value="RPAP3-like_C"/>
</dbReference>
<dbReference type="InterPro" id="IPR011990">
    <property type="entry name" value="TPR-like_helical_dom_sf"/>
</dbReference>
<feature type="repeat" description="TPR" evidence="5">
    <location>
        <begin position="2"/>
        <end position="35"/>
    </location>
</feature>
<sequence length="295" mass="33249">MSSSLKQKGNQAFADGNFQDAANIYQEALQIDPQNSVLYSNRAMCYVKLNDWHQVLADTTVGLEFCMNDTKTQVKLLWRQGLALSKLGNISEALESLNKALELDPNNNTVKSELDRLALNKRRKHLQSEKESVLSLNIETFDVLPSEFTSSHIQEAANNQEKPPFSSEPFEGSSFNPPAYPSVYFLSRLKFLPASQKPPAYDYVLSVSPEIYSSLFKEGGLDSNFLDFFIEAVINNQIQNPDNVLQCLKVFSTCKRFSIYLSFTEANNISLMFEKLSNLSDAQLVTTTRNIWGLP</sequence>
<feature type="domain" description="RNA-polymerase II-associated protein 3-like C-terminal" evidence="6">
    <location>
        <begin position="197"/>
        <end position="266"/>
    </location>
</feature>
<keyword evidence="8" id="KW-1185">Reference proteome</keyword>
<dbReference type="SUPFAM" id="SSF48452">
    <property type="entry name" value="TPR-like"/>
    <property type="match status" value="1"/>
</dbReference>
<organism evidence="7 8">
    <name type="scientific">Komagataella pastoris</name>
    <name type="common">Yeast</name>
    <name type="synonym">Pichia pastoris</name>
    <dbReference type="NCBI Taxonomy" id="4922"/>
    <lineage>
        <taxon>Eukaryota</taxon>
        <taxon>Fungi</taxon>
        <taxon>Dikarya</taxon>
        <taxon>Ascomycota</taxon>
        <taxon>Saccharomycotina</taxon>
        <taxon>Pichiomycetes</taxon>
        <taxon>Pichiales</taxon>
        <taxon>Pichiaceae</taxon>
        <taxon>Komagataella</taxon>
    </lineage>
</organism>
<protein>
    <recommendedName>
        <fullName evidence="4">RNA polymerase II-associated protein 3</fullName>
    </recommendedName>
</protein>
<dbReference type="Pfam" id="PF07719">
    <property type="entry name" value="TPR_2"/>
    <property type="match status" value="1"/>
</dbReference>
<dbReference type="SMART" id="SM00028">
    <property type="entry name" value="TPR"/>
    <property type="match status" value="3"/>
</dbReference>
<evidence type="ECO:0000256" key="1">
    <source>
        <dbReference type="ARBA" id="ARBA00022737"/>
    </source>
</evidence>
<reference evidence="7 8" key="1">
    <citation type="submission" date="2016-02" db="EMBL/GenBank/DDBJ databases">
        <title>Comparative genomic and transcriptomic foundation for Pichia pastoris.</title>
        <authorList>
            <person name="Love K.R."/>
            <person name="Shah K.A."/>
            <person name="Whittaker C.A."/>
            <person name="Wu J."/>
            <person name="Bartlett M.C."/>
            <person name="Ma D."/>
            <person name="Leeson R.L."/>
            <person name="Priest M."/>
            <person name="Young S.K."/>
            <person name="Love J.C."/>
        </authorList>
    </citation>
    <scope>NUCLEOTIDE SEQUENCE [LARGE SCALE GENOMIC DNA]</scope>
    <source>
        <strain evidence="7 8">ATCC 28485</strain>
    </source>
</reference>
<gene>
    <name evidence="7" type="ORF">ATY40_BA7504997</name>
</gene>
<dbReference type="PROSITE" id="PS50293">
    <property type="entry name" value="TPR_REGION"/>
    <property type="match status" value="1"/>
</dbReference>
<dbReference type="InterPro" id="IPR019734">
    <property type="entry name" value="TPR_rpt"/>
</dbReference>
<dbReference type="PROSITE" id="PS50005">
    <property type="entry name" value="TPR"/>
    <property type="match status" value="2"/>
</dbReference>
<evidence type="ECO:0000259" key="6">
    <source>
        <dbReference type="Pfam" id="PF13877"/>
    </source>
</evidence>
<evidence type="ECO:0000313" key="7">
    <source>
        <dbReference type="EMBL" id="ANZ77697.1"/>
    </source>
</evidence>
<dbReference type="Pfam" id="PF14559">
    <property type="entry name" value="TPR_19"/>
    <property type="match status" value="1"/>
</dbReference>
<feature type="repeat" description="TPR" evidence="5">
    <location>
        <begin position="74"/>
        <end position="107"/>
    </location>
</feature>
<dbReference type="PANTHER" id="PTHR46423">
    <property type="entry name" value="RNA POLYMERASE II-ASSOCIATED PROTEIN 3"/>
    <property type="match status" value="1"/>
</dbReference>
<dbReference type="GO" id="GO:0101031">
    <property type="term" value="C:protein folding chaperone complex"/>
    <property type="evidence" value="ECO:0007669"/>
    <property type="project" value="TreeGrafter"/>
</dbReference>
<dbReference type="EMBL" id="CP014587">
    <property type="protein sequence ID" value="ANZ77697.1"/>
    <property type="molecule type" value="Genomic_DNA"/>
</dbReference>
<dbReference type="Proteomes" id="UP000094565">
    <property type="component" value="Chromosome 4"/>
</dbReference>
<dbReference type="OrthoDB" id="10250354at2759"/>
<keyword evidence="2 5" id="KW-0802">TPR repeat</keyword>
<dbReference type="Gene3D" id="1.25.40.10">
    <property type="entry name" value="Tetratricopeptide repeat domain"/>
    <property type="match status" value="1"/>
</dbReference>
<evidence type="ECO:0000256" key="5">
    <source>
        <dbReference type="PROSITE-ProRule" id="PRU00339"/>
    </source>
</evidence>
<dbReference type="AlphaFoldDB" id="A0A1B2JI22"/>
<name>A0A1B2JI22_PICPA</name>
<evidence type="ECO:0000256" key="2">
    <source>
        <dbReference type="ARBA" id="ARBA00022803"/>
    </source>
</evidence>
<dbReference type="InterPro" id="IPR051966">
    <property type="entry name" value="RPAP3"/>
</dbReference>
<evidence type="ECO:0000256" key="3">
    <source>
        <dbReference type="ARBA" id="ARBA00038275"/>
    </source>
</evidence>
<dbReference type="InterPro" id="IPR013105">
    <property type="entry name" value="TPR_2"/>
</dbReference>
<dbReference type="PANTHER" id="PTHR46423:SF1">
    <property type="entry name" value="RNA POLYMERASE II-ASSOCIATED PROTEIN 3"/>
    <property type="match status" value="1"/>
</dbReference>
<proteinExistence type="inferred from homology"/>
<accession>A0A1B2JI22</accession>
<comment type="similarity">
    <text evidence="3">Belongs to the RPAP3 family.</text>
</comment>
<keyword evidence="1" id="KW-0677">Repeat</keyword>
<dbReference type="Pfam" id="PF13877">
    <property type="entry name" value="RPAP3_C"/>
    <property type="match status" value="1"/>
</dbReference>
<evidence type="ECO:0000256" key="4">
    <source>
        <dbReference type="ARBA" id="ARBA00040133"/>
    </source>
</evidence>